<dbReference type="PROSITE" id="PS51257">
    <property type="entry name" value="PROKAR_LIPOPROTEIN"/>
    <property type="match status" value="1"/>
</dbReference>
<dbReference type="AlphaFoldDB" id="A0A9D1SAD3"/>
<proteinExistence type="predicted"/>
<sequence>MSRVKLLNMLMLACLIGGCSQLDPFIDRRRNAGEKDMTKLYVGRSTPENPAVCYNILTTSYAEVKKLADEECVKHKTGTHAVPVRQTQFTCRLFLPTHIYFKCEK</sequence>
<reference evidence="1" key="1">
    <citation type="submission" date="2020-10" db="EMBL/GenBank/DDBJ databases">
        <authorList>
            <person name="Gilroy R."/>
        </authorList>
    </citation>
    <scope>NUCLEOTIDE SEQUENCE</scope>
    <source>
        <strain evidence="1">ChiW3-316</strain>
    </source>
</reference>
<name>A0A9D1SAD3_9PROT</name>
<organism evidence="1 2">
    <name type="scientific">Candidatus Scatocola faecipullorum</name>
    <dbReference type="NCBI Taxonomy" id="2840917"/>
    <lineage>
        <taxon>Bacteria</taxon>
        <taxon>Pseudomonadati</taxon>
        <taxon>Pseudomonadota</taxon>
        <taxon>Alphaproteobacteria</taxon>
        <taxon>Rhodospirillales</taxon>
        <taxon>Rhodospirillaceae</taxon>
        <taxon>Rhodospirillaceae incertae sedis</taxon>
        <taxon>Candidatus Scatocola</taxon>
    </lineage>
</organism>
<protein>
    <recommendedName>
        <fullName evidence="3">Lipoprotein</fullName>
    </recommendedName>
</protein>
<dbReference type="EMBL" id="DVNC01000025">
    <property type="protein sequence ID" value="HIU53119.1"/>
    <property type="molecule type" value="Genomic_DNA"/>
</dbReference>
<comment type="caution">
    <text evidence="1">The sequence shown here is derived from an EMBL/GenBank/DDBJ whole genome shotgun (WGS) entry which is preliminary data.</text>
</comment>
<evidence type="ECO:0008006" key="3">
    <source>
        <dbReference type="Google" id="ProtNLM"/>
    </source>
</evidence>
<evidence type="ECO:0000313" key="1">
    <source>
        <dbReference type="EMBL" id="HIU53119.1"/>
    </source>
</evidence>
<accession>A0A9D1SAD3</accession>
<dbReference type="Proteomes" id="UP000824107">
    <property type="component" value="Unassembled WGS sequence"/>
</dbReference>
<reference evidence="1" key="2">
    <citation type="journal article" date="2021" name="PeerJ">
        <title>Extensive microbial diversity within the chicken gut microbiome revealed by metagenomics and culture.</title>
        <authorList>
            <person name="Gilroy R."/>
            <person name="Ravi A."/>
            <person name="Getino M."/>
            <person name="Pursley I."/>
            <person name="Horton D.L."/>
            <person name="Alikhan N.F."/>
            <person name="Baker D."/>
            <person name="Gharbi K."/>
            <person name="Hall N."/>
            <person name="Watson M."/>
            <person name="Adriaenssens E.M."/>
            <person name="Foster-Nyarko E."/>
            <person name="Jarju S."/>
            <person name="Secka A."/>
            <person name="Antonio M."/>
            <person name="Oren A."/>
            <person name="Chaudhuri R.R."/>
            <person name="La Ragione R."/>
            <person name="Hildebrand F."/>
            <person name="Pallen M.J."/>
        </authorList>
    </citation>
    <scope>NUCLEOTIDE SEQUENCE</scope>
    <source>
        <strain evidence="1">ChiW3-316</strain>
    </source>
</reference>
<evidence type="ECO:0000313" key="2">
    <source>
        <dbReference type="Proteomes" id="UP000824107"/>
    </source>
</evidence>
<gene>
    <name evidence="1" type="ORF">IAD20_03455</name>
</gene>